<evidence type="ECO:0000313" key="2">
    <source>
        <dbReference type="EMBL" id="AFR13310.1"/>
    </source>
</evidence>
<keyword evidence="2" id="KW-0675">Receptor</keyword>
<name>K4HGQ9_9SAUR</name>
<feature type="non-terminal residue" evidence="2">
    <location>
        <position position="186"/>
    </location>
</feature>
<feature type="region of interest" description="Disordered" evidence="1">
    <location>
        <begin position="19"/>
        <end position="62"/>
    </location>
</feature>
<organism evidence="2">
    <name type="scientific">Typhlops jamaicensis</name>
    <dbReference type="NCBI Taxonomy" id="159173"/>
    <lineage>
        <taxon>Eukaryota</taxon>
        <taxon>Metazoa</taxon>
        <taxon>Chordata</taxon>
        <taxon>Craniata</taxon>
        <taxon>Vertebrata</taxon>
        <taxon>Euteleostomi</taxon>
        <taxon>Lepidosauria</taxon>
        <taxon>Squamata</taxon>
        <taxon>Bifurcata</taxon>
        <taxon>Unidentata</taxon>
        <taxon>Episquamata</taxon>
        <taxon>Toxicofera</taxon>
        <taxon>Serpentes</taxon>
        <taxon>Typhlopoidea</taxon>
        <taxon>Typhlopidae</taxon>
        <taxon>Typhlops</taxon>
    </lineage>
</organism>
<feature type="non-terminal residue" evidence="2">
    <location>
        <position position="1"/>
    </location>
</feature>
<proteinExistence type="predicted"/>
<dbReference type="AlphaFoldDB" id="K4HGQ9"/>
<sequence length="186" mass="20098">SHGKSHPNKNVKAVCQEADCDSGRGSCESPSLLPEKHTEERKPPSEVEAPGTKKVQRNSKRENMLETLNLDPEKELPWFISGSLRASTWSGGQPANTCSANCPSLKATEICKMALQGTNVKGSPVLMRSEREHCSLPPEPIGTISTEKTARLGGVADLSINAECSPEAFWLPPPERLPVLSAKPMD</sequence>
<reference evidence="2" key="1">
    <citation type="journal article" date="2012" name="Biol. Lett.">
        <title>Resolving the phylogeny of lizards and snakes (Squamata) with extensive sampling of genes and species.</title>
        <authorList>
            <person name="Wiens J.J."/>
            <person name="Hutter C.R."/>
            <person name="Mulcahy D.G."/>
            <person name="Noonan B.P."/>
            <person name="Townsend T.M."/>
            <person name="Sites J.W.Jr."/>
            <person name="Reeder T.W."/>
        </authorList>
    </citation>
    <scope>NUCLEOTIDE SEQUENCE</scope>
</reference>
<accession>K4HGQ9</accession>
<feature type="compositionally biased region" description="Basic and acidic residues" evidence="1">
    <location>
        <begin position="34"/>
        <end position="45"/>
    </location>
</feature>
<dbReference type="EMBL" id="JN880887">
    <property type="protein sequence ID" value="AFR13310.1"/>
    <property type="molecule type" value="Genomic_DNA"/>
</dbReference>
<gene>
    <name evidence="2" type="primary">PRLR</name>
</gene>
<protein>
    <submittedName>
        <fullName evidence="2">Prolactin receptor</fullName>
    </submittedName>
</protein>
<evidence type="ECO:0000256" key="1">
    <source>
        <dbReference type="SAM" id="MobiDB-lite"/>
    </source>
</evidence>